<evidence type="ECO:0000313" key="11">
    <source>
        <dbReference type="EMBL" id="ADL00878.1"/>
    </source>
</evidence>
<comment type="catalytic activity">
    <reaction evidence="1 10">
        <text>2-phosphoglycolate + H2O = glycolate + phosphate</text>
        <dbReference type="Rhea" id="RHEA:14369"/>
        <dbReference type="ChEBI" id="CHEBI:15377"/>
        <dbReference type="ChEBI" id="CHEBI:29805"/>
        <dbReference type="ChEBI" id="CHEBI:43474"/>
        <dbReference type="ChEBI" id="CHEBI:58033"/>
        <dbReference type="EC" id="3.1.3.18"/>
    </reaction>
</comment>
<dbReference type="EMBL" id="CP002102">
    <property type="protein sequence ID" value="ADL00878.1"/>
    <property type="molecule type" value="Genomic_DNA"/>
</dbReference>
<dbReference type="PANTHER" id="PTHR43434:SF1">
    <property type="entry name" value="PHOSPHOGLYCOLATE PHOSPHATASE"/>
    <property type="match status" value="1"/>
</dbReference>
<dbReference type="GO" id="GO:0006281">
    <property type="term" value="P:DNA repair"/>
    <property type="evidence" value="ECO:0007669"/>
    <property type="project" value="TreeGrafter"/>
</dbReference>
<evidence type="ECO:0000256" key="4">
    <source>
        <dbReference type="ARBA" id="ARBA00006171"/>
    </source>
</evidence>
<dbReference type="OrthoDB" id="9793014at2"/>
<dbReference type="GO" id="GO:0046872">
    <property type="term" value="F:metal ion binding"/>
    <property type="evidence" value="ECO:0007669"/>
    <property type="project" value="UniProtKB-KW"/>
</dbReference>
<gene>
    <name evidence="10" type="primary">gph</name>
    <name evidence="11" type="ordered locus">Bresu_1567</name>
</gene>
<dbReference type="InterPro" id="IPR036412">
    <property type="entry name" value="HAD-like_sf"/>
</dbReference>
<dbReference type="Gene3D" id="1.10.150.240">
    <property type="entry name" value="Putative phosphatase, domain 2"/>
    <property type="match status" value="1"/>
</dbReference>
<dbReference type="InterPro" id="IPR041492">
    <property type="entry name" value="HAD_2"/>
</dbReference>
<keyword evidence="6 10" id="KW-0479">Metal-binding</keyword>
<protein>
    <recommendedName>
        <fullName evidence="5 10">Phosphoglycolate phosphatase</fullName>
        <shortName evidence="10">PGP</shortName>
        <shortName evidence="10">PGPase</shortName>
        <ecNumber evidence="5 10">3.1.3.18</ecNumber>
    </recommendedName>
</protein>
<evidence type="ECO:0000256" key="8">
    <source>
        <dbReference type="ARBA" id="ARBA00022842"/>
    </source>
</evidence>
<name>D9QGR2_BRESC</name>
<comment type="function">
    <text evidence="10">Specifically catalyzes the dephosphorylation of 2-phosphoglycolate. Is involved in the dissimilation of the intracellular 2-phosphoglycolate formed during the DNA repair of 3'-phosphoglycolate ends, a major class of DNA lesions induced by oxidative stress.</text>
</comment>
<dbReference type="Proteomes" id="UP000002696">
    <property type="component" value="Chromosome"/>
</dbReference>
<evidence type="ECO:0000256" key="7">
    <source>
        <dbReference type="ARBA" id="ARBA00022801"/>
    </source>
</evidence>
<feature type="active site" description="Nucleophile" evidence="10">
    <location>
        <position position="14"/>
    </location>
</feature>
<comment type="cofactor">
    <cofactor evidence="2 10">
        <name>Mg(2+)</name>
        <dbReference type="ChEBI" id="CHEBI:18420"/>
    </cofactor>
</comment>
<proteinExistence type="inferred from homology"/>
<dbReference type="SUPFAM" id="SSF56784">
    <property type="entry name" value="HAD-like"/>
    <property type="match status" value="1"/>
</dbReference>
<keyword evidence="8 10" id="KW-0460">Magnesium</keyword>
<dbReference type="InterPro" id="IPR023198">
    <property type="entry name" value="PGP-like_dom2"/>
</dbReference>
<evidence type="ECO:0000256" key="6">
    <source>
        <dbReference type="ARBA" id="ARBA00022723"/>
    </source>
</evidence>
<dbReference type="KEGG" id="bsb:Bresu_1567"/>
<keyword evidence="9 10" id="KW-0119">Carbohydrate metabolism</keyword>
<dbReference type="FunCoup" id="D9QGR2">
    <property type="interactions" value="448"/>
</dbReference>
<dbReference type="EC" id="3.1.3.18" evidence="5 10"/>
<dbReference type="InterPro" id="IPR006439">
    <property type="entry name" value="HAD-SF_hydro_IA"/>
</dbReference>
<evidence type="ECO:0000256" key="9">
    <source>
        <dbReference type="ARBA" id="ARBA00023277"/>
    </source>
</evidence>
<dbReference type="InterPro" id="IPR050155">
    <property type="entry name" value="HAD-like_hydrolase_sf"/>
</dbReference>
<dbReference type="InParanoid" id="D9QGR2"/>
<feature type="binding site" evidence="10">
    <location>
        <position position="14"/>
    </location>
    <ligand>
        <name>Mg(2+)</name>
        <dbReference type="ChEBI" id="CHEBI:18420"/>
    </ligand>
</feature>
<dbReference type="NCBIfam" id="TIGR01549">
    <property type="entry name" value="HAD-SF-IA-v1"/>
    <property type="match status" value="1"/>
</dbReference>
<evidence type="ECO:0000256" key="2">
    <source>
        <dbReference type="ARBA" id="ARBA00001946"/>
    </source>
</evidence>
<dbReference type="Pfam" id="PF13419">
    <property type="entry name" value="HAD_2"/>
    <property type="match status" value="1"/>
</dbReference>
<evidence type="ECO:0000256" key="10">
    <source>
        <dbReference type="HAMAP-Rule" id="MF_00495"/>
    </source>
</evidence>
<dbReference type="HAMAP" id="MF_00495">
    <property type="entry name" value="GPH_hydrolase_bact"/>
    <property type="match status" value="1"/>
</dbReference>
<dbReference type="AlphaFoldDB" id="D9QGR2"/>
<dbReference type="SFLD" id="SFLDG01129">
    <property type="entry name" value="C1.5:_HAD__Beta-PGM__Phosphata"/>
    <property type="match status" value="1"/>
</dbReference>
<keyword evidence="7 10" id="KW-0378">Hydrolase</keyword>
<comment type="similarity">
    <text evidence="4 10">Belongs to the HAD-like hydrolase superfamily. CbbY/CbbZ/Gph/YieH family.</text>
</comment>
<dbReference type="eggNOG" id="COG0546">
    <property type="taxonomic scope" value="Bacteria"/>
</dbReference>
<dbReference type="UniPathway" id="UPA00865">
    <property type="reaction ID" value="UER00834"/>
</dbReference>
<dbReference type="PANTHER" id="PTHR43434">
    <property type="entry name" value="PHOSPHOGLYCOLATE PHOSPHATASE"/>
    <property type="match status" value="1"/>
</dbReference>
<dbReference type="RefSeq" id="WP_013268980.1">
    <property type="nucleotide sequence ID" value="NC_014375.1"/>
</dbReference>
<keyword evidence="12" id="KW-1185">Reference proteome</keyword>
<dbReference type="InterPro" id="IPR037512">
    <property type="entry name" value="PGPase_prok"/>
</dbReference>
<evidence type="ECO:0000313" key="12">
    <source>
        <dbReference type="Proteomes" id="UP000002696"/>
    </source>
</evidence>
<dbReference type="BioCyc" id="BSUB633149:G1GM8-1556-MONOMER"/>
<reference evidence="11" key="1">
    <citation type="submission" date="2010-07" db="EMBL/GenBank/DDBJ databases">
        <title>Complete sequence of Brevundimonas subvibrioides ATCC 15264.</title>
        <authorList>
            <consortium name="US DOE Joint Genome Institute"/>
            <person name="Lucas S."/>
            <person name="Copeland A."/>
            <person name="Lapidus A."/>
            <person name="Cheng J.-F."/>
            <person name="Bruce D."/>
            <person name="Goodwin L."/>
            <person name="Pitluck S."/>
            <person name="Zhang X."/>
            <person name="Detter J.C."/>
            <person name="Han C."/>
            <person name="Tapia R."/>
            <person name="Land M."/>
            <person name="Hauser L."/>
            <person name="Chang Y.-J."/>
            <person name="Jeffries C."/>
            <person name="Kyrpides N."/>
            <person name="Ivanova N."/>
            <person name="Ovchinnikova G."/>
            <person name="Brown P.J.B."/>
            <person name="Brun Y.V."/>
            <person name="Woyke T."/>
        </authorList>
    </citation>
    <scope>NUCLEOTIDE SEQUENCE</scope>
    <source>
        <strain evidence="11">ATCC 15264</strain>
    </source>
</reference>
<evidence type="ECO:0000256" key="3">
    <source>
        <dbReference type="ARBA" id="ARBA00004818"/>
    </source>
</evidence>
<dbReference type="SFLD" id="SFLDS00003">
    <property type="entry name" value="Haloacid_Dehalogenase"/>
    <property type="match status" value="1"/>
</dbReference>
<dbReference type="GO" id="GO:0005975">
    <property type="term" value="P:carbohydrate metabolic process"/>
    <property type="evidence" value="ECO:0007669"/>
    <property type="project" value="InterPro"/>
</dbReference>
<evidence type="ECO:0000256" key="5">
    <source>
        <dbReference type="ARBA" id="ARBA00013078"/>
    </source>
</evidence>
<organism evidence="11 12">
    <name type="scientific">Brevundimonas subvibrioides (strain ATCC 15264 / DSM 4735 / LMG 14903 / NBRC 16000 / CB 81)</name>
    <name type="common">Caulobacter subvibrioides</name>
    <dbReference type="NCBI Taxonomy" id="633149"/>
    <lineage>
        <taxon>Bacteria</taxon>
        <taxon>Pseudomonadati</taxon>
        <taxon>Pseudomonadota</taxon>
        <taxon>Alphaproteobacteria</taxon>
        <taxon>Caulobacterales</taxon>
        <taxon>Caulobacteraceae</taxon>
        <taxon>Brevundimonas</taxon>
    </lineage>
</organism>
<feature type="binding site" evidence="10">
    <location>
        <position position="176"/>
    </location>
    <ligand>
        <name>Mg(2+)</name>
        <dbReference type="ChEBI" id="CHEBI:18420"/>
    </ligand>
</feature>
<dbReference type="InterPro" id="IPR023214">
    <property type="entry name" value="HAD_sf"/>
</dbReference>
<dbReference type="HOGENOM" id="CLU_045011_19_1_5"/>
<dbReference type="GO" id="GO:0046295">
    <property type="term" value="P:glycolate biosynthetic process"/>
    <property type="evidence" value="ECO:0007669"/>
    <property type="project" value="UniProtKB-UniRule"/>
</dbReference>
<comment type="pathway">
    <text evidence="3 10">Organic acid metabolism; glycolate biosynthesis; glycolate from 2-phosphoglycolate: step 1/1.</text>
</comment>
<accession>D9QGR2</accession>
<dbReference type="Gene3D" id="3.40.50.1000">
    <property type="entry name" value="HAD superfamily/HAD-like"/>
    <property type="match status" value="1"/>
</dbReference>
<dbReference type="GO" id="GO:0008967">
    <property type="term" value="F:phosphoglycolate phosphatase activity"/>
    <property type="evidence" value="ECO:0007669"/>
    <property type="project" value="UniProtKB-UniRule"/>
</dbReference>
<evidence type="ECO:0000256" key="1">
    <source>
        <dbReference type="ARBA" id="ARBA00000830"/>
    </source>
</evidence>
<dbReference type="STRING" id="633149.Bresu_1567"/>
<dbReference type="GO" id="GO:0005829">
    <property type="term" value="C:cytosol"/>
    <property type="evidence" value="ECO:0007669"/>
    <property type="project" value="TreeGrafter"/>
</dbReference>
<sequence>MIERDLEGWTLAFDLDGTLVETHQDLVGTLNRMLVSKGLPPAPMEGARDLIGGGARALLEHGFTLAGAPLEQARNPDLFDAFIADYIEHIADESAPFDGVVETLETLSARGATLVVVTNKRSDLSELLLGKIDLTRHFAAIVGPDRVSERKPSGAHLIEAIKSVGGDPARAVMVGDAAPDAGTAKDANIPCVLVSFGYTPIPVEDLGGDIIVDAFEDVEEAVDMIVVDHYVNKAMFGG</sequence>
<feature type="binding site" evidence="10">
    <location>
        <position position="16"/>
    </location>
    <ligand>
        <name>Mg(2+)</name>
        <dbReference type="ChEBI" id="CHEBI:18420"/>
    </ligand>
</feature>